<dbReference type="EMBL" id="MEVA01000013">
    <property type="protein sequence ID" value="OGC47342.1"/>
    <property type="molecule type" value="Genomic_DNA"/>
</dbReference>
<comment type="caution">
    <text evidence="1">The sequence shown here is derived from an EMBL/GenBank/DDBJ whole genome shotgun (WGS) entry which is preliminary data.</text>
</comment>
<accession>A0A1F4UR21</accession>
<reference evidence="1 2" key="1">
    <citation type="journal article" date="2016" name="Nat. Commun.">
        <title>Thousands of microbial genomes shed light on interconnected biogeochemical processes in an aquifer system.</title>
        <authorList>
            <person name="Anantharaman K."/>
            <person name="Brown C.T."/>
            <person name="Hug L.A."/>
            <person name="Sharon I."/>
            <person name="Castelle C.J."/>
            <person name="Probst A.J."/>
            <person name="Thomas B.C."/>
            <person name="Singh A."/>
            <person name="Wilkins M.J."/>
            <person name="Karaoz U."/>
            <person name="Brodie E.L."/>
            <person name="Williams K.H."/>
            <person name="Hubbard S.S."/>
            <person name="Banfield J.F."/>
        </authorList>
    </citation>
    <scope>NUCLEOTIDE SEQUENCE [LARGE SCALE GENOMIC DNA]</scope>
</reference>
<dbReference type="InterPro" id="IPR025255">
    <property type="entry name" value="DUF4202"/>
</dbReference>
<dbReference type="Gene3D" id="1.10.3210.10">
    <property type="entry name" value="Hypothetical protein af1432"/>
    <property type="match status" value="1"/>
</dbReference>
<evidence type="ECO:0000313" key="1">
    <source>
        <dbReference type="EMBL" id="OGC47342.1"/>
    </source>
</evidence>
<organism evidence="1 2">
    <name type="scientific">candidate division WWE3 bacterium RIFCSPHIGHO2_01_FULL_42_13</name>
    <dbReference type="NCBI Taxonomy" id="1802617"/>
    <lineage>
        <taxon>Bacteria</taxon>
        <taxon>Katanobacteria</taxon>
    </lineage>
</organism>
<evidence type="ECO:0008006" key="3">
    <source>
        <dbReference type="Google" id="ProtNLM"/>
    </source>
</evidence>
<protein>
    <recommendedName>
        <fullName evidence="3">HD domain-containing protein</fullName>
    </recommendedName>
</protein>
<sequence length="183" mass="21319">MQSLDNIKQEILDTLKNSPLDFEATHAQLVHKWVLILKPDADESLQIAALSHDIDRAITGITEKDLKDYTKIDEFKQEHAKRSAKFISEILEKHKYPKTVIQKVKLLVEGHEVGGNEEINILRDADSVAYFEYNIPSYMKRNGYERTKEKIRWMFVRMSPEAKVMIKDLDYSDPEIKSIIDEL</sequence>
<dbReference type="STRING" id="1802617.A2886_00160"/>
<proteinExistence type="predicted"/>
<dbReference type="SUPFAM" id="SSF109604">
    <property type="entry name" value="HD-domain/PDEase-like"/>
    <property type="match status" value="1"/>
</dbReference>
<dbReference type="AlphaFoldDB" id="A0A1F4UR21"/>
<dbReference type="Pfam" id="PF13875">
    <property type="entry name" value="DUF4202"/>
    <property type="match status" value="1"/>
</dbReference>
<gene>
    <name evidence="1" type="ORF">A2886_00160</name>
</gene>
<name>A0A1F4UR21_UNCKA</name>
<evidence type="ECO:0000313" key="2">
    <source>
        <dbReference type="Proteomes" id="UP000176608"/>
    </source>
</evidence>
<dbReference type="Proteomes" id="UP000176608">
    <property type="component" value="Unassembled WGS sequence"/>
</dbReference>